<dbReference type="Proteomes" id="UP000067708">
    <property type="component" value="Chromosome"/>
</dbReference>
<dbReference type="CDD" id="cd00254">
    <property type="entry name" value="LT-like"/>
    <property type="match status" value="1"/>
</dbReference>
<name>A0A060JM62_9MICO</name>
<dbReference type="eggNOG" id="COG3583">
    <property type="taxonomic scope" value="Bacteria"/>
</dbReference>
<accession>A0A060JM62</accession>
<protein>
    <submittedName>
        <fullName evidence="3">Transglycosylase SLT domain</fullName>
    </submittedName>
</protein>
<evidence type="ECO:0000256" key="1">
    <source>
        <dbReference type="SAM" id="Phobius"/>
    </source>
</evidence>
<reference evidence="3 4" key="1">
    <citation type="journal article" date="2014" name="Int. J. Syst. Evol. Microbiol.">
        <title>Rhodoluna lacicola gen. nov., sp. nov., a planktonic freshwater bacterium with stream-lined genome.</title>
        <authorList>
            <person name="Hahn M."/>
            <person name="Schmidt J."/>
            <person name="Taipale S.J."/>
            <person name="Doolittle W.F."/>
            <person name="Koll U."/>
        </authorList>
    </citation>
    <scope>NUCLEOTIDE SEQUENCE [LARGE SCALE GENOMIC DNA]</scope>
    <source>
        <strain evidence="3 4">MWH-Ta8</strain>
    </source>
</reference>
<dbReference type="Gene3D" id="1.10.530.10">
    <property type="match status" value="1"/>
</dbReference>
<organism evidence="3 4">
    <name type="scientific">Rhodoluna lacicola</name>
    <dbReference type="NCBI Taxonomy" id="529884"/>
    <lineage>
        <taxon>Bacteria</taxon>
        <taxon>Bacillati</taxon>
        <taxon>Actinomycetota</taxon>
        <taxon>Actinomycetes</taxon>
        <taxon>Micrococcales</taxon>
        <taxon>Microbacteriaceae</taxon>
        <taxon>Luna cluster</taxon>
        <taxon>Luna-1 subcluster</taxon>
        <taxon>Rhodoluna</taxon>
    </lineage>
</organism>
<dbReference type="HOGENOM" id="CLU_059319_3_2_11"/>
<feature type="domain" description="Transglycosylase SLT" evidence="2">
    <location>
        <begin position="142"/>
        <end position="207"/>
    </location>
</feature>
<dbReference type="InterPro" id="IPR023346">
    <property type="entry name" value="Lysozyme-like_dom_sf"/>
</dbReference>
<dbReference type="STRING" id="529884.Rhola_00005280"/>
<keyword evidence="1" id="KW-1133">Transmembrane helix</keyword>
<dbReference type="KEGG" id="rla:Rhola_00005280"/>
<sequence length="221" mass="24356">MGRYEAERTTLSHRLAGGIDQALAKTPFTRPKLPRLKRHATRPMWGFIFSVGFLLVSIVDPYSGTMASASTMQVYDYEGGSPEQTYGYASTQKISYSRGGFNIVTGDDAAAMFVEAAGAPESGTAKAYALELLMSMKYGDDQYSCLVKLWERESNWRHTARNKSSGAYGIPQSLPATKMATEGPDYLTNPETQIRWGVKYIKGRYGSPCGALAHSDKLGWY</sequence>
<dbReference type="PATRIC" id="fig|529884.3.peg.506"/>
<dbReference type="SUPFAM" id="SSF53955">
    <property type="entry name" value="Lysozyme-like"/>
    <property type="match status" value="1"/>
</dbReference>
<evidence type="ECO:0000313" key="3">
    <source>
        <dbReference type="EMBL" id="AIC47344.1"/>
    </source>
</evidence>
<dbReference type="OrthoDB" id="9766277at2"/>
<gene>
    <name evidence="3" type="ORF">Rhola_00005280</name>
</gene>
<keyword evidence="1" id="KW-0472">Membrane</keyword>
<keyword evidence="4" id="KW-1185">Reference proteome</keyword>
<proteinExistence type="predicted"/>
<dbReference type="AlphaFoldDB" id="A0A060JM62"/>
<evidence type="ECO:0000259" key="2">
    <source>
        <dbReference type="Pfam" id="PF01464"/>
    </source>
</evidence>
<keyword evidence="1" id="KW-0812">Transmembrane</keyword>
<feature type="transmembrane region" description="Helical" evidence="1">
    <location>
        <begin position="44"/>
        <end position="63"/>
    </location>
</feature>
<dbReference type="Pfam" id="PF01464">
    <property type="entry name" value="SLT"/>
    <property type="match status" value="1"/>
</dbReference>
<dbReference type="InterPro" id="IPR008258">
    <property type="entry name" value="Transglycosylase_SLT_dom_1"/>
</dbReference>
<evidence type="ECO:0000313" key="4">
    <source>
        <dbReference type="Proteomes" id="UP000067708"/>
    </source>
</evidence>
<dbReference type="EMBL" id="CP007490">
    <property type="protein sequence ID" value="AIC47344.1"/>
    <property type="molecule type" value="Genomic_DNA"/>
</dbReference>